<protein>
    <submittedName>
        <fullName evidence="1">Uncharacterized protein</fullName>
    </submittedName>
</protein>
<reference evidence="1" key="1">
    <citation type="journal article" date="2020" name="Stud. Mycol.">
        <title>101 Dothideomycetes genomes: a test case for predicting lifestyles and emergence of pathogens.</title>
        <authorList>
            <person name="Haridas S."/>
            <person name="Albert R."/>
            <person name="Binder M."/>
            <person name="Bloem J."/>
            <person name="Labutti K."/>
            <person name="Salamov A."/>
            <person name="Andreopoulos B."/>
            <person name="Baker S."/>
            <person name="Barry K."/>
            <person name="Bills G."/>
            <person name="Bluhm B."/>
            <person name="Cannon C."/>
            <person name="Castanera R."/>
            <person name="Culley D."/>
            <person name="Daum C."/>
            <person name="Ezra D."/>
            <person name="Gonzalez J."/>
            <person name="Henrissat B."/>
            <person name="Kuo A."/>
            <person name="Liang C."/>
            <person name="Lipzen A."/>
            <person name="Lutzoni F."/>
            <person name="Magnuson J."/>
            <person name="Mondo S."/>
            <person name="Nolan M."/>
            <person name="Ohm R."/>
            <person name="Pangilinan J."/>
            <person name="Park H.-J."/>
            <person name="Ramirez L."/>
            <person name="Alfaro M."/>
            <person name="Sun H."/>
            <person name="Tritt A."/>
            <person name="Yoshinaga Y."/>
            <person name="Zwiers L.-H."/>
            <person name="Turgeon B."/>
            <person name="Goodwin S."/>
            <person name="Spatafora J."/>
            <person name="Crous P."/>
            <person name="Grigoriev I."/>
        </authorList>
    </citation>
    <scope>NUCLEOTIDE SEQUENCE</scope>
    <source>
        <strain evidence="1">CBS 130266</strain>
    </source>
</reference>
<accession>A0A9P4NHF7</accession>
<sequence>MPPKYPSDESDKGKTKAKAAELAATVAEMRRQNRVNRDQKQALADHSDFLEDMKKKGRESEAALKMAKAEVLKESQKPTNASETEKIAWLMEHTGQDKEKAKEMLDLKDDNVAEAYQAILWTDVS</sequence>
<comment type="caution">
    <text evidence="1">The sequence shown here is derived from an EMBL/GenBank/DDBJ whole genome shotgun (WGS) entry which is preliminary data.</text>
</comment>
<organism evidence="1 2">
    <name type="scientific">Tothia fuscella</name>
    <dbReference type="NCBI Taxonomy" id="1048955"/>
    <lineage>
        <taxon>Eukaryota</taxon>
        <taxon>Fungi</taxon>
        <taxon>Dikarya</taxon>
        <taxon>Ascomycota</taxon>
        <taxon>Pezizomycotina</taxon>
        <taxon>Dothideomycetes</taxon>
        <taxon>Pleosporomycetidae</taxon>
        <taxon>Venturiales</taxon>
        <taxon>Cylindrosympodiaceae</taxon>
        <taxon>Tothia</taxon>
    </lineage>
</organism>
<dbReference type="EMBL" id="MU007099">
    <property type="protein sequence ID" value="KAF2421237.1"/>
    <property type="molecule type" value="Genomic_DNA"/>
</dbReference>
<dbReference type="AlphaFoldDB" id="A0A9P4NHF7"/>
<gene>
    <name evidence="1" type="ORF">EJ08DRAFT_653467</name>
</gene>
<name>A0A9P4NHF7_9PEZI</name>
<proteinExistence type="predicted"/>
<evidence type="ECO:0000313" key="2">
    <source>
        <dbReference type="Proteomes" id="UP000800235"/>
    </source>
</evidence>
<evidence type="ECO:0000313" key="1">
    <source>
        <dbReference type="EMBL" id="KAF2421237.1"/>
    </source>
</evidence>
<dbReference type="Proteomes" id="UP000800235">
    <property type="component" value="Unassembled WGS sequence"/>
</dbReference>
<keyword evidence="2" id="KW-1185">Reference proteome</keyword>